<accession>A0AAV1YKX7</accession>
<comment type="caution">
    <text evidence="1">The sequence shown here is derived from an EMBL/GenBank/DDBJ whole genome shotgun (WGS) entry which is preliminary data.</text>
</comment>
<protein>
    <submittedName>
        <fullName evidence="1">Uncharacterized protein</fullName>
    </submittedName>
</protein>
<organism evidence="1 2">
    <name type="scientific">Lupinus luteus</name>
    <name type="common">European yellow lupine</name>
    <dbReference type="NCBI Taxonomy" id="3873"/>
    <lineage>
        <taxon>Eukaryota</taxon>
        <taxon>Viridiplantae</taxon>
        <taxon>Streptophyta</taxon>
        <taxon>Embryophyta</taxon>
        <taxon>Tracheophyta</taxon>
        <taxon>Spermatophyta</taxon>
        <taxon>Magnoliopsida</taxon>
        <taxon>eudicotyledons</taxon>
        <taxon>Gunneridae</taxon>
        <taxon>Pentapetalae</taxon>
        <taxon>rosids</taxon>
        <taxon>fabids</taxon>
        <taxon>Fabales</taxon>
        <taxon>Fabaceae</taxon>
        <taxon>Papilionoideae</taxon>
        <taxon>50 kb inversion clade</taxon>
        <taxon>genistoids sensu lato</taxon>
        <taxon>core genistoids</taxon>
        <taxon>Genisteae</taxon>
        <taxon>Lupinus</taxon>
    </lineage>
</organism>
<keyword evidence="2" id="KW-1185">Reference proteome</keyword>
<proteinExistence type="predicted"/>
<gene>
    <name evidence="1" type="ORF">LLUT_LOCUS35610</name>
</gene>
<dbReference type="AlphaFoldDB" id="A0AAV1YKX7"/>
<evidence type="ECO:0000313" key="1">
    <source>
        <dbReference type="EMBL" id="CAL0334550.1"/>
    </source>
</evidence>
<reference evidence="1 2" key="1">
    <citation type="submission" date="2024-03" db="EMBL/GenBank/DDBJ databases">
        <authorList>
            <person name="Martinez-Hernandez J."/>
        </authorList>
    </citation>
    <scope>NUCLEOTIDE SEQUENCE [LARGE SCALE GENOMIC DNA]</scope>
</reference>
<dbReference type="Proteomes" id="UP001497480">
    <property type="component" value="Unassembled WGS sequence"/>
</dbReference>
<sequence>MGNCVCHSQQNIDGRVIEIDQREMEIDGSYLVISRKQHNGEVYKFEPPLLRQSFKATNDNRNLKTRSLKIVVTREQLKMLLSGSNKFQIKTRVAHISKKWLPSLPTIHEVQKD</sequence>
<dbReference type="EMBL" id="CAXHTB010000026">
    <property type="protein sequence ID" value="CAL0334550.1"/>
    <property type="molecule type" value="Genomic_DNA"/>
</dbReference>
<name>A0AAV1YKX7_LUPLU</name>
<evidence type="ECO:0000313" key="2">
    <source>
        <dbReference type="Proteomes" id="UP001497480"/>
    </source>
</evidence>